<evidence type="ECO:0000256" key="1">
    <source>
        <dbReference type="SAM" id="MobiDB-lite"/>
    </source>
</evidence>
<keyword evidence="3" id="KW-1185">Reference proteome</keyword>
<dbReference type="RefSeq" id="WP_157081852.1">
    <property type="nucleotide sequence ID" value="NZ_BCNT01000003.1"/>
</dbReference>
<reference evidence="3" key="1">
    <citation type="journal article" date="2019" name="Int. J. Syst. Evol. Microbiol.">
        <title>The Global Catalogue of Microorganisms (GCM) 10K type strain sequencing project: providing services to taxonomists for standard genome sequencing and annotation.</title>
        <authorList>
            <consortium name="The Broad Institute Genomics Platform"/>
            <consortium name="The Broad Institute Genome Sequencing Center for Infectious Disease"/>
            <person name="Wu L."/>
            <person name="Ma J."/>
        </authorList>
    </citation>
    <scope>NUCLEOTIDE SEQUENCE [LARGE SCALE GENOMIC DNA]</scope>
    <source>
        <strain evidence="3">TISTR 1906</strain>
    </source>
</reference>
<evidence type="ECO:0000313" key="3">
    <source>
        <dbReference type="Proteomes" id="UP001597463"/>
    </source>
</evidence>
<protein>
    <recommendedName>
        <fullName evidence="4">Outer membrane lipoprotein</fullName>
    </recommendedName>
</protein>
<comment type="caution">
    <text evidence="2">The sequence shown here is derived from an EMBL/GenBank/DDBJ whole genome shotgun (WGS) entry which is preliminary data.</text>
</comment>
<proteinExistence type="predicted"/>
<feature type="compositionally biased region" description="Basic and acidic residues" evidence="1">
    <location>
        <begin position="251"/>
        <end position="260"/>
    </location>
</feature>
<name>A0ABW5UJK6_9BURK</name>
<dbReference type="Proteomes" id="UP001597463">
    <property type="component" value="Unassembled WGS sequence"/>
</dbReference>
<gene>
    <name evidence="2" type="ORF">ACFSW6_01135</name>
</gene>
<evidence type="ECO:0008006" key="4">
    <source>
        <dbReference type="Google" id="ProtNLM"/>
    </source>
</evidence>
<organism evidence="2 3">
    <name type="scientific">Comamonas terrae</name>
    <dbReference type="NCBI Taxonomy" id="673548"/>
    <lineage>
        <taxon>Bacteria</taxon>
        <taxon>Pseudomonadati</taxon>
        <taxon>Pseudomonadota</taxon>
        <taxon>Betaproteobacteria</taxon>
        <taxon>Burkholderiales</taxon>
        <taxon>Comamonadaceae</taxon>
        <taxon>Comamonas</taxon>
    </lineage>
</organism>
<feature type="compositionally biased region" description="Pro residues" evidence="1">
    <location>
        <begin position="277"/>
        <end position="286"/>
    </location>
</feature>
<accession>A0ABW5UJK6</accession>
<evidence type="ECO:0000313" key="2">
    <source>
        <dbReference type="EMBL" id="MFD2752677.1"/>
    </source>
</evidence>
<dbReference type="EMBL" id="JBHUMV010000001">
    <property type="protein sequence ID" value="MFD2752677.1"/>
    <property type="molecule type" value="Genomic_DNA"/>
</dbReference>
<sequence length="286" mass="30860">MNQAETSRRLRWWQMLGGLLLAAGLAACGTPLPSQGVAAAPETAPAPAPARMAAPRAARAESTLGTQWGEGRESNIRTVDATRLSPDRPQAVSQLRYSDETSIRRALGSRVDRQLNVLLADGEVEWSVQDGQGRPLPIFSTRGGQDFQVAGRSGERYELVYTNRSNRYYEVVATVDGLDVLSGQPGSVRNDGYLLRPGETLRIDGFRKSRSEVAAFRFAAKGRAYANNTPAGDARNVGVIGSALFEVRVNERDGGARRPPEGAAGSPQAFPGDPARPYAPPPQYRR</sequence>
<feature type="region of interest" description="Disordered" evidence="1">
    <location>
        <begin position="251"/>
        <end position="286"/>
    </location>
</feature>